<gene>
    <name evidence="9" type="ORF">K444DRAFT_549091</name>
</gene>
<dbReference type="GO" id="GO:0022857">
    <property type="term" value="F:transmembrane transporter activity"/>
    <property type="evidence" value="ECO:0007669"/>
    <property type="project" value="InterPro"/>
</dbReference>
<evidence type="ECO:0000313" key="10">
    <source>
        <dbReference type="Proteomes" id="UP000235371"/>
    </source>
</evidence>
<dbReference type="SUPFAM" id="SSF103473">
    <property type="entry name" value="MFS general substrate transporter"/>
    <property type="match status" value="1"/>
</dbReference>
<feature type="transmembrane region" description="Helical" evidence="7">
    <location>
        <begin position="545"/>
        <end position="564"/>
    </location>
</feature>
<dbReference type="InterPro" id="IPR036259">
    <property type="entry name" value="MFS_trans_sf"/>
</dbReference>
<evidence type="ECO:0000256" key="7">
    <source>
        <dbReference type="SAM" id="Phobius"/>
    </source>
</evidence>
<protein>
    <submittedName>
        <fullName evidence="9">MFS general substrate transporter</fullName>
    </submittedName>
</protein>
<dbReference type="EMBL" id="KZ613921">
    <property type="protein sequence ID" value="PMD49267.1"/>
    <property type="molecule type" value="Genomic_DNA"/>
</dbReference>
<dbReference type="PANTHER" id="PTHR43791:SF65">
    <property type="entry name" value="MAJOR FACILITATOR SUPERFAMILY (MFS) PROFILE DOMAIN-CONTAINING PROTEIN-RELATED"/>
    <property type="match status" value="1"/>
</dbReference>
<dbReference type="AlphaFoldDB" id="A0A2J6SES5"/>
<feature type="transmembrane region" description="Helical" evidence="7">
    <location>
        <begin position="235"/>
        <end position="258"/>
    </location>
</feature>
<organism evidence="9 10">
    <name type="scientific">Hyaloscypha bicolor E</name>
    <dbReference type="NCBI Taxonomy" id="1095630"/>
    <lineage>
        <taxon>Eukaryota</taxon>
        <taxon>Fungi</taxon>
        <taxon>Dikarya</taxon>
        <taxon>Ascomycota</taxon>
        <taxon>Pezizomycotina</taxon>
        <taxon>Leotiomycetes</taxon>
        <taxon>Helotiales</taxon>
        <taxon>Hyaloscyphaceae</taxon>
        <taxon>Hyaloscypha</taxon>
        <taxon>Hyaloscypha bicolor</taxon>
    </lineage>
</organism>
<dbReference type="OrthoDB" id="1935484at2759"/>
<evidence type="ECO:0000256" key="3">
    <source>
        <dbReference type="ARBA" id="ARBA00022692"/>
    </source>
</evidence>
<feature type="transmembrane region" description="Helical" evidence="7">
    <location>
        <begin position="270"/>
        <end position="292"/>
    </location>
</feature>
<keyword evidence="2" id="KW-0813">Transport</keyword>
<feature type="compositionally biased region" description="Acidic residues" evidence="6">
    <location>
        <begin position="28"/>
        <end position="47"/>
    </location>
</feature>
<reference evidence="9 10" key="1">
    <citation type="submission" date="2016-04" db="EMBL/GenBank/DDBJ databases">
        <title>A degradative enzymes factory behind the ericoid mycorrhizal symbiosis.</title>
        <authorList>
            <consortium name="DOE Joint Genome Institute"/>
            <person name="Martino E."/>
            <person name="Morin E."/>
            <person name="Grelet G."/>
            <person name="Kuo A."/>
            <person name="Kohler A."/>
            <person name="Daghino S."/>
            <person name="Barry K."/>
            <person name="Choi C."/>
            <person name="Cichocki N."/>
            <person name="Clum A."/>
            <person name="Copeland A."/>
            <person name="Hainaut M."/>
            <person name="Haridas S."/>
            <person name="Labutti K."/>
            <person name="Lindquist E."/>
            <person name="Lipzen A."/>
            <person name="Khouja H.-R."/>
            <person name="Murat C."/>
            <person name="Ohm R."/>
            <person name="Olson A."/>
            <person name="Spatafora J."/>
            <person name="Veneault-Fourrey C."/>
            <person name="Henrissat B."/>
            <person name="Grigoriev I."/>
            <person name="Martin F."/>
            <person name="Perotto S."/>
        </authorList>
    </citation>
    <scope>NUCLEOTIDE SEQUENCE [LARGE SCALE GENOMIC DNA]</scope>
    <source>
        <strain evidence="9 10">E</strain>
    </source>
</reference>
<accession>A0A2J6SES5</accession>
<feature type="transmembrane region" description="Helical" evidence="7">
    <location>
        <begin position="419"/>
        <end position="441"/>
    </location>
</feature>
<proteinExistence type="predicted"/>
<sequence>MHRFTGPRYQRVASEAPESARGSVLPGGEEEDDKASDNDFLDLPDFEEGIKDDDPVKSTLRGRKGKQRALGPPGAEKRFWFQRSKASYDPGAIATQPSVFDDLDTLEEYRPPEEWENIHRFDPDERWTWGEEHNLIRKIDRRIMIFAAVMFMALELDRSNISQALTDNFLEDLGMNTNDYNLGNTAFKLAFLCAELPSQLVAKWIGPDIWIPTQMAVWSIVGSAQYYLKGRTSFLVCRALLGMLQGGFIPEIILYLSYFYKHHELSLRLGFFWTASTLADVLGAFLAFGILHMRGVEGQSGWRWLFLIEGLLTLIVGLFAYVLMPSSPTTTSGWFRGQKGWFTEREEKIMVNRIIREDPSKSSMHNREPLTPKLLWQSIKDFDLWPIYILGLSFQTPMSTPSNYLTLSLKGLGFGTFKTNLLVIPSKVFHVIAMLGLTYAGEVFGELTFTALIGQIWAFPFLLFINLFDINEINKWLAWIVMTILLSYPNAHPIQVGWNSRNSNTVRSRTVSAALYNMCVQTSGIIAANIYQADDAPRYKRGNHILLSILVLNIFLYLGTKLYYVKRNAYRERVWGAMSAEERLQYLATTSDEGNKRLDFRFTH</sequence>
<dbReference type="Proteomes" id="UP000235371">
    <property type="component" value="Unassembled WGS sequence"/>
</dbReference>
<feature type="region of interest" description="Disordered" evidence="6">
    <location>
        <begin position="1"/>
        <end position="73"/>
    </location>
</feature>
<evidence type="ECO:0000256" key="5">
    <source>
        <dbReference type="ARBA" id="ARBA00023136"/>
    </source>
</evidence>
<dbReference type="Pfam" id="PF07690">
    <property type="entry name" value="MFS_1"/>
    <property type="match status" value="1"/>
</dbReference>
<dbReference type="Gene3D" id="1.20.1250.20">
    <property type="entry name" value="MFS general substrate transporter like domains"/>
    <property type="match status" value="1"/>
</dbReference>
<keyword evidence="10" id="KW-1185">Reference proteome</keyword>
<evidence type="ECO:0000256" key="2">
    <source>
        <dbReference type="ARBA" id="ARBA00022448"/>
    </source>
</evidence>
<evidence type="ECO:0000313" key="9">
    <source>
        <dbReference type="EMBL" id="PMD49267.1"/>
    </source>
</evidence>
<dbReference type="GeneID" id="36584502"/>
<dbReference type="RefSeq" id="XP_024726171.1">
    <property type="nucleotide sequence ID" value="XM_024876423.1"/>
</dbReference>
<keyword evidence="3 7" id="KW-0812">Transmembrane</keyword>
<feature type="transmembrane region" description="Helical" evidence="7">
    <location>
        <begin position="304"/>
        <end position="324"/>
    </location>
</feature>
<dbReference type="PROSITE" id="PS50850">
    <property type="entry name" value="MFS"/>
    <property type="match status" value="1"/>
</dbReference>
<feature type="transmembrane region" description="Helical" evidence="7">
    <location>
        <begin position="447"/>
        <end position="469"/>
    </location>
</feature>
<comment type="subcellular location">
    <subcellularLocation>
        <location evidence="1">Membrane</location>
        <topology evidence="1">Multi-pass membrane protein</topology>
    </subcellularLocation>
</comment>
<evidence type="ECO:0000256" key="1">
    <source>
        <dbReference type="ARBA" id="ARBA00004141"/>
    </source>
</evidence>
<feature type="transmembrane region" description="Helical" evidence="7">
    <location>
        <begin position="514"/>
        <end position="533"/>
    </location>
</feature>
<dbReference type="FunFam" id="1.20.1250.20:FF:000106">
    <property type="entry name" value="MFS transporter, putative"/>
    <property type="match status" value="1"/>
</dbReference>
<name>A0A2J6SES5_9HELO</name>
<keyword evidence="5 7" id="KW-0472">Membrane</keyword>
<feature type="transmembrane region" description="Helical" evidence="7">
    <location>
        <begin position="385"/>
        <end position="407"/>
    </location>
</feature>
<evidence type="ECO:0000256" key="4">
    <source>
        <dbReference type="ARBA" id="ARBA00022989"/>
    </source>
</evidence>
<dbReference type="PANTHER" id="PTHR43791">
    <property type="entry name" value="PERMEASE-RELATED"/>
    <property type="match status" value="1"/>
</dbReference>
<evidence type="ECO:0000256" key="6">
    <source>
        <dbReference type="SAM" id="MobiDB-lite"/>
    </source>
</evidence>
<feature type="domain" description="Major facilitator superfamily (MFS) profile" evidence="8">
    <location>
        <begin position="143"/>
        <end position="604"/>
    </location>
</feature>
<evidence type="ECO:0000259" key="8">
    <source>
        <dbReference type="PROSITE" id="PS50850"/>
    </source>
</evidence>
<dbReference type="InParanoid" id="A0A2J6SES5"/>
<keyword evidence="4 7" id="KW-1133">Transmembrane helix</keyword>
<dbReference type="GO" id="GO:0016020">
    <property type="term" value="C:membrane"/>
    <property type="evidence" value="ECO:0007669"/>
    <property type="project" value="UniProtKB-SubCell"/>
</dbReference>
<dbReference type="InterPro" id="IPR011701">
    <property type="entry name" value="MFS"/>
</dbReference>
<dbReference type="InterPro" id="IPR020846">
    <property type="entry name" value="MFS_dom"/>
</dbReference>